<dbReference type="HOGENOM" id="CLU_020844_2_0_9"/>
<dbReference type="GO" id="GO:0008652">
    <property type="term" value="P:amino acid biosynthetic process"/>
    <property type="evidence" value="ECO:0007669"/>
    <property type="project" value="UniProtKB-ARBA"/>
</dbReference>
<dbReference type="SUPFAM" id="SSF56752">
    <property type="entry name" value="D-aminoacid aminotransferase-like PLP-dependent enzymes"/>
    <property type="match status" value="1"/>
</dbReference>
<keyword evidence="4" id="KW-0032">Aminotransferase</keyword>
<reference evidence="4 5" key="2">
    <citation type="journal article" date="2012" name="J. Bacteriol.">
        <title>Complete genome sequences of Desulfosporosinus orientis DSM765T, Desulfosporosinus youngiae DSM17734T, Desulfosporosinus meridiei DSM13257T, and Desulfosporosinus acidiphilus DSM22704T.</title>
        <authorList>
            <person name="Pester M."/>
            <person name="Brambilla E."/>
            <person name="Alazard D."/>
            <person name="Rattei T."/>
            <person name="Weinmaier T."/>
            <person name="Han J."/>
            <person name="Lucas S."/>
            <person name="Lapidus A."/>
            <person name="Cheng J.F."/>
            <person name="Goodwin L."/>
            <person name="Pitluck S."/>
            <person name="Peters L."/>
            <person name="Ovchinnikova G."/>
            <person name="Teshima H."/>
            <person name="Detter J.C."/>
            <person name="Han C.S."/>
            <person name="Tapia R."/>
            <person name="Land M.L."/>
            <person name="Hauser L."/>
            <person name="Kyrpides N.C."/>
            <person name="Ivanova N.N."/>
            <person name="Pagani I."/>
            <person name="Huntmann M."/>
            <person name="Wei C.L."/>
            <person name="Davenport K.W."/>
            <person name="Daligault H."/>
            <person name="Chain P.S."/>
            <person name="Chen A."/>
            <person name="Mavromatis K."/>
            <person name="Markowitz V."/>
            <person name="Szeto E."/>
            <person name="Mikhailova N."/>
            <person name="Pati A."/>
            <person name="Wagner M."/>
            <person name="Woyke T."/>
            <person name="Ollivier B."/>
            <person name="Klenk H.P."/>
            <person name="Spring S."/>
            <person name="Loy A."/>
        </authorList>
    </citation>
    <scope>NUCLEOTIDE SEQUENCE [LARGE SCALE GENOMIC DNA]</scope>
    <source>
        <strain evidence="5">ATCC 19365 / DSM 765 / NCIMB 8382 / VKM B-1628</strain>
    </source>
</reference>
<dbReference type="STRING" id="768706.Desor_3390"/>
<dbReference type="eggNOG" id="COG0115">
    <property type="taxonomic scope" value="Bacteria"/>
</dbReference>
<keyword evidence="5" id="KW-1185">Reference proteome</keyword>
<proteinExistence type="inferred from homology"/>
<dbReference type="AlphaFoldDB" id="G7WDX8"/>
<evidence type="ECO:0000256" key="1">
    <source>
        <dbReference type="ARBA" id="ARBA00001933"/>
    </source>
</evidence>
<dbReference type="InterPro" id="IPR036038">
    <property type="entry name" value="Aminotransferase-like"/>
</dbReference>
<evidence type="ECO:0000256" key="3">
    <source>
        <dbReference type="ARBA" id="ARBA00022898"/>
    </source>
</evidence>
<gene>
    <name evidence="4" type="ordered locus">Desor_3390</name>
</gene>
<dbReference type="OrthoDB" id="9805628at2"/>
<dbReference type="Proteomes" id="UP000006346">
    <property type="component" value="Chromosome"/>
</dbReference>
<dbReference type="InterPro" id="IPR043132">
    <property type="entry name" value="BCAT-like_C"/>
</dbReference>
<dbReference type="PATRIC" id="fig|768706.3.peg.3416"/>
<keyword evidence="4" id="KW-0808">Transferase</keyword>
<evidence type="ECO:0000313" key="4">
    <source>
        <dbReference type="EMBL" id="AET68885.1"/>
    </source>
</evidence>
<organism evidence="4 5">
    <name type="scientific">Desulfosporosinus orientis (strain ATCC 19365 / DSM 765 / NCIMB 8382 / VKM B-1628 / Singapore I)</name>
    <name type="common">Desulfotomaculum orientis</name>
    <dbReference type="NCBI Taxonomy" id="768706"/>
    <lineage>
        <taxon>Bacteria</taxon>
        <taxon>Bacillati</taxon>
        <taxon>Bacillota</taxon>
        <taxon>Clostridia</taxon>
        <taxon>Eubacteriales</taxon>
        <taxon>Desulfitobacteriaceae</taxon>
        <taxon>Desulfosporosinus</taxon>
    </lineage>
</organism>
<reference evidence="5" key="1">
    <citation type="submission" date="2011-11" db="EMBL/GenBank/DDBJ databases">
        <title>Complete sequence of Desulfosporosinus orientis DSM 765.</title>
        <authorList>
            <person name="Lucas S."/>
            <person name="Han J."/>
            <person name="Lapidus A."/>
            <person name="Cheng J.-F."/>
            <person name="Goodwin L."/>
            <person name="Pitluck S."/>
            <person name="Peters L."/>
            <person name="Ovchinnikova G."/>
            <person name="Teshima H."/>
            <person name="Detter J.C."/>
            <person name="Han C."/>
            <person name="Tapia R."/>
            <person name="Land M."/>
            <person name="Hauser L."/>
            <person name="Kyrpides N."/>
            <person name="Ivanova N."/>
            <person name="Pagani I."/>
            <person name="Pester M."/>
            <person name="Spring S."/>
            <person name="Ollivier B."/>
            <person name="Rattei T."/>
            <person name="Klenk H.-P."/>
            <person name="Wagner M."/>
            <person name="Loy A."/>
            <person name="Woyke T."/>
        </authorList>
    </citation>
    <scope>NUCLEOTIDE SEQUENCE [LARGE SCALE GENOMIC DNA]</scope>
    <source>
        <strain evidence="5">ATCC 19365 / DSM 765 / NCIMB 8382 / VKM B-1628</strain>
    </source>
</reference>
<dbReference type="GO" id="GO:0046394">
    <property type="term" value="P:carboxylic acid biosynthetic process"/>
    <property type="evidence" value="ECO:0007669"/>
    <property type="project" value="UniProtKB-ARBA"/>
</dbReference>
<dbReference type="FunFam" id="3.20.10.10:FF:000002">
    <property type="entry name" value="D-alanine aminotransferase"/>
    <property type="match status" value="1"/>
</dbReference>
<protein>
    <submittedName>
        <fullName evidence="4">Branched-chain amino acid aminotransferase/4-amino-4-deoxychorismate lyase</fullName>
    </submittedName>
</protein>
<dbReference type="GO" id="GO:0016829">
    <property type="term" value="F:lyase activity"/>
    <property type="evidence" value="ECO:0007669"/>
    <property type="project" value="UniProtKB-KW"/>
</dbReference>
<dbReference type="PANTHER" id="PTHR42743">
    <property type="entry name" value="AMINO-ACID AMINOTRANSFERASE"/>
    <property type="match status" value="1"/>
</dbReference>
<dbReference type="Gene3D" id="3.20.10.10">
    <property type="entry name" value="D-amino Acid Aminotransferase, subunit A, domain 2"/>
    <property type="match status" value="1"/>
</dbReference>
<dbReference type="InterPro" id="IPR050571">
    <property type="entry name" value="Class-IV_PLP-Dep_Aminotrnsfr"/>
</dbReference>
<comment type="cofactor">
    <cofactor evidence="1">
        <name>pyridoxal 5'-phosphate</name>
        <dbReference type="ChEBI" id="CHEBI:597326"/>
    </cofactor>
</comment>
<evidence type="ECO:0000256" key="2">
    <source>
        <dbReference type="ARBA" id="ARBA00009320"/>
    </source>
</evidence>
<dbReference type="Pfam" id="PF01063">
    <property type="entry name" value="Aminotran_4"/>
    <property type="match status" value="1"/>
</dbReference>
<dbReference type="KEGG" id="dor:Desor_3390"/>
<dbReference type="GO" id="GO:0008483">
    <property type="term" value="F:transaminase activity"/>
    <property type="evidence" value="ECO:0007669"/>
    <property type="project" value="UniProtKB-KW"/>
</dbReference>
<keyword evidence="3" id="KW-0663">Pyridoxal phosphate</keyword>
<dbReference type="RefSeq" id="WP_014185693.1">
    <property type="nucleotide sequence ID" value="NC_016584.1"/>
</dbReference>
<dbReference type="PANTHER" id="PTHR42743:SF11">
    <property type="entry name" value="AMINODEOXYCHORISMATE LYASE"/>
    <property type="match status" value="1"/>
</dbReference>
<dbReference type="InterPro" id="IPR001544">
    <property type="entry name" value="Aminotrans_IV"/>
</dbReference>
<accession>G7WDX8</accession>
<dbReference type="Gene3D" id="3.30.470.10">
    <property type="match status" value="1"/>
</dbReference>
<dbReference type="InterPro" id="IPR043131">
    <property type="entry name" value="BCAT-like_N"/>
</dbReference>
<sequence length="274" mass="31197">MNSSDTILSSDRLALFGYGIFETLLITEAGPLFADLHWQRMNHGAQILGLKPPNKQEWLRKIQEFLDLNHAETHPYALRITLSGGNPKENQPSLLLFHKRFIPYTIVQHCQGIQLHLLSRPRNEQSLICSIKSTNYLENILAKEEANHYGCEEGVWLNTQGYMVEGTMSNLFFVKEKSLFTPSLSSGCLPGTRRQVILQLAHTQKIPTYEGLYTLNDLLSSEEIFMTNSLMGIMPVRKIDDISFPVSPSGSQDSVMRCLELEYNHFIISENTMF</sequence>
<name>G7WDX8_DESOD</name>
<evidence type="ECO:0000313" key="5">
    <source>
        <dbReference type="Proteomes" id="UP000006346"/>
    </source>
</evidence>
<dbReference type="EMBL" id="CP003108">
    <property type="protein sequence ID" value="AET68885.1"/>
    <property type="molecule type" value="Genomic_DNA"/>
</dbReference>
<keyword evidence="4" id="KW-0456">Lyase</keyword>
<comment type="similarity">
    <text evidence="2">Belongs to the class-IV pyridoxal-phosphate-dependent aminotransferase family.</text>
</comment>